<evidence type="ECO:0000313" key="2">
    <source>
        <dbReference type="EMBL" id="OGY54141.1"/>
    </source>
</evidence>
<dbReference type="Proteomes" id="UP000177250">
    <property type="component" value="Unassembled WGS sequence"/>
</dbReference>
<dbReference type="InterPro" id="IPR036583">
    <property type="entry name" value="23S_rRNA_IVS_sf"/>
</dbReference>
<dbReference type="InterPro" id="IPR055360">
    <property type="entry name" value="bAvd"/>
</dbReference>
<sequence length="108" mass="12976">MWHDWLKNFPKHSRYALGSRVDQIFLNLLELLFAASYLPRCKKLELVDKSISKIDLIKFYLRLCWEMKLLNDNKFQIMAVKMEEIGRLAWAWKNNLEKIPPPEARARK</sequence>
<organism evidence="2 3">
    <name type="scientific">Candidatus Buchananbacteria bacterium RIFCSPLOWO2_01_FULL_45_31</name>
    <dbReference type="NCBI Taxonomy" id="1797545"/>
    <lineage>
        <taxon>Bacteria</taxon>
        <taxon>Candidatus Buchananiibacteriota</taxon>
    </lineage>
</organism>
<comment type="caution">
    <text evidence="2">The sequence shown here is derived from an EMBL/GenBank/DDBJ whole genome shotgun (WGS) entry which is preliminary data.</text>
</comment>
<proteinExistence type="predicted"/>
<name>A0A1G1YPB8_9BACT</name>
<protein>
    <recommendedName>
        <fullName evidence="1">bAvd-like domain-containing protein</fullName>
    </recommendedName>
</protein>
<dbReference type="EMBL" id="MHIO01000009">
    <property type="protein sequence ID" value="OGY54141.1"/>
    <property type="molecule type" value="Genomic_DNA"/>
</dbReference>
<dbReference type="AlphaFoldDB" id="A0A1G1YPB8"/>
<feature type="domain" description="bAvd-like" evidence="1">
    <location>
        <begin position="3"/>
        <end position="95"/>
    </location>
</feature>
<dbReference type="Pfam" id="PF22296">
    <property type="entry name" value="bAvd"/>
    <property type="match status" value="1"/>
</dbReference>
<dbReference type="Gene3D" id="1.20.1440.60">
    <property type="entry name" value="23S rRNA-intervening sequence"/>
    <property type="match status" value="1"/>
</dbReference>
<reference evidence="2 3" key="1">
    <citation type="journal article" date="2016" name="Nat. Commun.">
        <title>Thousands of microbial genomes shed light on interconnected biogeochemical processes in an aquifer system.</title>
        <authorList>
            <person name="Anantharaman K."/>
            <person name="Brown C.T."/>
            <person name="Hug L.A."/>
            <person name="Sharon I."/>
            <person name="Castelle C.J."/>
            <person name="Probst A.J."/>
            <person name="Thomas B.C."/>
            <person name="Singh A."/>
            <person name="Wilkins M.J."/>
            <person name="Karaoz U."/>
            <person name="Brodie E.L."/>
            <person name="Williams K.H."/>
            <person name="Hubbard S.S."/>
            <person name="Banfield J.F."/>
        </authorList>
    </citation>
    <scope>NUCLEOTIDE SEQUENCE [LARGE SCALE GENOMIC DNA]</scope>
</reference>
<evidence type="ECO:0000313" key="3">
    <source>
        <dbReference type="Proteomes" id="UP000177250"/>
    </source>
</evidence>
<gene>
    <name evidence="2" type="ORF">A3B15_01170</name>
</gene>
<accession>A0A1G1YPB8</accession>
<dbReference type="CDD" id="cd16376">
    <property type="entry name" value="Avd_like"/>
    <property type="match status" value="1"/>
</dbReference>
<dbReference type="STRING" id="1797545.A3B15_01170"/>
<evidence type="ECO:0000259" key="1">
    <source>
        <dbReference type="Pfam" id="PF22296"/>
    </source>
</evidence>